<feature type="non-terminal residue" evidence="1">
    <location>
        <position position="30"/>
    </location>
</feature>
<name>A0A3B0S8I7_9ZZZZ</name>
<accession>A0A3B0S8I7</accession>
<protein>
    <submittedName>
        <fullName evidence="1">Uncharacterized protein</fullName>
    </submittedName>
</protein>
<evidence type="ECO:0000313" key="1">
    <source>
        <dbReference type="EMBL" id="VAV97176.1"/>
    </source>
</evidence>
<proteinExistence type="predicted"/>
<dbReference type="AlphaFoldDB" id="A0A3B0S8I7"/>
<gene>
    <name evidence="1" type="ORF">MNBD_ACTINO01-730</name>
</gene>
<organism evidence="1">
    <name type="scientific">hydrothermal vent metagenome</name>
    <dbReference type="NCBI Taxonomy" id="652676"/>
    <lineage>
        <taxon>unclassified sequences</taxon>
        <taxon>metagenomes</taxon>
        <taxon>ecological metagenomes</taxon>
    </lineage>
</organism>
<sequence>MSVTARYIANSISKERIVRLEMTKKSDLAL</sequence>
<dbReference type="EMBL" id="UOEI01000199">
    <property type="protein sequence ID" value="VAV97176.1"/>
    <property type="molecule type" value="Genomic_DNA"/>
</dbReference>
<reference evidence="1" key="1">
    <citation type="submission" date="2018-06" db="EMBL/GenBank/DDBJ databases">
        <authorList>
            <person name="Zhirakovskaya E."/>
        </authorList>
    </citation>
    <scope>NUCLEOTIDE SEQUENCE</scope>
</reference>